<dbReference type="PANTHER" id="PTHR45801">
    <property type="entry name" value="OS07G0101800 PROTEIN"/>
    <property type="match status" value="1"/>
</dbReference>
<protein>
    <submittedName>
        <fullName evidence="11">Transcriptional regulator SUPERMAN-like</fullName>
    </submittedName>
</protein>
<dbReference type="EMBL" id="JBFOLJ010000009">
    <property type="protein sequence ID" value="KAL2507801.1"/>
    <property type="molecule type" value="Genomic_DNA"/>
</dbReference>
<evidence type="ECO:0000259" key="10">
    <source>
        <dbReference type="PROSITE" id="PS50157"/>
    </source>
</evidence>
<reference evidence="12" key="1">
    <citation type="submission" date="2024-07" db="EMBL/GenBank/DDBJ databases">
        <title>Two chromosome-level genome assemblies of Korean endemic species Abeliophyllum distichum and Forsythia ovata (Oleaceae).</title>
        <authorList>
            <person name="Jang H."/>
        </authorList>
    </citation>
    <scope>NUCLEOTIDE SEQUENCE [LARGE SCALE GENOMIC DNA]</scope>
</reference>
<keyword evidence="4" id="KW-0862">Zinc</keyword>
<sequence length="272" mass="31150">MSLSECKSLRDSSFEIASSTELSQTPNGVCLYFHALREKSGRGRRERTYADLFGVENNAKDWNFMRFHMVLEKKVTKLPFQIGATRVVESCMEKLKWSCDRFKETWNSTNLSFEKDLSQGFSWPQRNYRCSFCKKEFKSAQALGGHMNVHRRERARMKLSPSPDCPNSNPNPNPNPIFSSSSSSPSSTARFSPYMTCHSSFNSLSPPSSSSIVEEKMGKNLNRVALLQVEELTGCSTRKDPRVWKAKEFVRLDMDKSLLRDAEEDLDLELRL</sequence>
<dbReference type="PROSITE" id="PS50157">
    <property type="entry name" value="ZINC_FINGER_C2H2_2"/>
    <property type="match status" value="1"/>
</dbReference>
<comment type="caution">
    <text evidence="11">The sequence shown here is derived from an EMBL/GenBank/DDBJ whole genome shotgun (WGS) entry which is preliminary data.</text>
</comment>
<dbReference type="GO" id="GO:0005634">
    <property type="term" value="C:nucleus"/>
    <property type="evidence" value="ECO:0007669"/>
    <property type="project" value="UniProtKB-SubCell"/>
</dbReference>
<dbReference type="AlphaFoldDB" id="A0ABD1T508"/>
<dbReference type="InterPro" id="IPR052426">
    <property type="entry name" value="Plant_dev_regulator"/>
</dbReference>
<organism evidence="11 12">
    <name type="scientific">Forsythia ovata</name>
    <dbReference type="NCBI Taxonomy" id="205694"/>
    <lineage>
        <taxon>Eukaryota</taxon>
        <taxon>Viridiplantae</taxon>
        <taxon>Streptophyta</taxon>
        <taxon>Embryophyta</taxon>
        <taxon>Tracheophyta</taxon>
        <taxon>Spermatophyta</taxon>
        <taxon>Magnoliopsida</taxon>
        <taxon>eudicotyledons</taxon>
        <taxon>Gunneridae</taxon>
        <taxon>Pentapetalae</taxon>
        <taxon>asterids</taxon>
        <taxon>lamiids</taxon>
        <taxon>Lamiales</taxon>
        <taxon>Oleaceae</taxon>
        <taxon>Forsythieae</taxon>
        <taxon>Forsythia</taxon>
    </lineage>
</organism>
<dbReference type="InterPro" id="IPR013087">
    <property type="entry name" value="Znf_C2H2_type"/>
</dbReference>
<evidence type="ECO:0000256" key="4">
    <source>
        <dbReference type="ARBA" id="ARBA00022833"/>
    </source>
</evidence>
<keyword evidence="7" id="KW-0539">Nucleus</keyword>
<evidence type="ECO:0000256" key="5">
    <source>
        <dbReference type="ARBA" id="ARBA00023015"/>
    </source>
</evidence>
<accession>A0ABD1T508</accession>
<evidence type="ECO:0000256" key="1">
    <source>
        <dbReference type="ARBA" id="ARBA00004123"/>
    </source>
</evidence>
<dbReference type="SMART" id="SM00355">
    <property type="entry name" value="ZnF_C2H2"/>
    <property type="match status" value="1"/>
</dbReference>
<keyword evidence="12" id="KW-1185">Reference proteome</keyword>
<evidence type="ECO:0000313" key="11">
    <source>
        <dbReference type="EMBL" id="KAL2507801.1"/>
    </source>
</evidence>
<dbReference type="Proteomes" id="UP001604277">
    <property type="component" value="Unassembled WGS sequence"/>
</dbReference>
<name>A0ABD1T508_9LAMI</name>
<dbReference type="Pfam" id="PF13912">
    <property type="entry name" value="zf-C2H2_6"/>
    <property type="match status" value="1"/>
</dbReference>
<dbReference type="PANTHER" id="PTHR45801:SF110">
    <property type="entry name" value="TRANSCRIPTIONAL REGULATOR SUPERMAN"/>
    <property type="match status" value="1"/>
</dbReference>
<dbReference type="InterPro" id="IPR036236">
    <property type="entry name" value="Znf_C2H2_sf"/>
</dbReference>
<keyword evidence="3 8" id="KW-0863">Zinc-finger</keyword>
<evidence type="ECO:0000256" key="3">
    <source>
        <dbReference type="ARBA" id="ARBA00022771"/>
    </source>
</evidence>
<keyword evidence="6" id="KW-0804">Transcription</keyword>
<keyword evidence="5" id="KW-0805">Transcription regulation</keyword>
<dbReference type="Gene3D" id="3.30.160.60">
    <property type="entry name" value="Classic Zinc Finger"/>
    <property type="match status" value="1"/>
</dbReference>
<dbReference type="SUPFAM" id="SSF57667">
    <property type="entry name" value="beta-beta-alpha zinc fingers"/>
    <property type="match status" value="1"/>
</dbReference>
<evidence type="ECO:0000256" key="8">
    <source>
        <dbReference type="PROSITE-ProRule" id="PRU00042"/>
    </source>
</evidence>
<evidence type="ECO:0000256" key="2">
    <source>
        <dbReference type="ARBA" id="ARBA00022723"/>
    </source>
</evidence>
<comment type="subcellular location">
    <subcellularLocation>
        <location evidence="1">Nucleus</location>
    </subcellularLocation>
</comment>
<evidence type="ECO:0000256" key="9">
    <source>
        <dbReference type="SAM" id="MobiDB-lite"/>
    </source>
</evidence>
<evidence type="ECO:0000313" key="12">
    <source>
        <dbReference type="Proteomes" id="UP001604277"/>
    </source>
</evidence>
<gene>
    <name evidence="11" type="ORF">Fot_31448</name>
</gene>
<feature type="region of interest" description="Disordered" evidence="9">
    <location>
        <begin position="158"/>
        <end position="184"/>
    </location>
</feature>
<dbReference type="PROSITE" id="PS00028">
    <property type="entry name" value="ZINC_FINGER_C2H2_1"/>
    <property type="match status" value="1"/>
</dbReference>
<dbReference type="GO" id="GO:0008270">
    <property type="term" value="F:zinc ion binding"/>
    <property type="evidence" value="ECO:0007669"/>
    <property type="project" value="UniProtKB-KW"/>
</dbReference>
<keyword evidence="2" id="KW-0479">Metal-binding</keyword>
<feature type="domain" description="C2H2-type" evidence="10">
    <location>
        <begin position="128"/>
        <end position="155"/>
    </location>
</feature>
<evidence type="ECO:0000256" key="7">
    <source>
        <dbReference type="ARBA" id="ARBA00023242"/>
    </source>
</evidence>
<evidence type="ECO:0000256" key="6">
    <source>
        <dbReference type="ARBA" id="ARBA00023163"/>
    </source>
</evidence>
<proteinExistence type="predicted"/>